<comment type="subcellular location">
    <subcellularLocation>
        <location evidence="1">Secreted</location>
    </subcellularLocation>
</comment>
<keyword evidence="2" id="KW-0732">Signal</keyword>
<evidence type="ECO:0000259" key="3">
    <source>
        <dbReference type="PROSITE" id="PS51677"/>
    </source>
</evidence>
<proteinExistence type="predicted"/>
<organism evidence="4">
    <name type="scientific">marine metagenome</name>
    <dbReference type="NCBI Taxonomy" id="408172"/>
    <lineage>
        <taxon>unclassified sequences</taxon>
        <taxon>metagenomes</taxon>
        <taxon>ecological metagenomes</taxon>
    </lineage>
</organism>
<accession>A0A382R8J4</accession>
<dbReference type="InterPro" id="IPR011330">
    <property type="entry name" value="Glyco_hydro/deAcase_b/a-brl"/>
</dbReference>
<dbReference type="PANTHER" id="PTHR34216">
    <property type="match status" value="1"/>
</dbReference>
<dbReference type="Pfam" id="PF01522">
    <property type="entry name" value="Polysacc_deac_1"/>
    <property type="match status" value="1"/>
</dbReference>
<feature type="domain" description="NodB homology" evidence="3">
    <location>
        <begin position="39"/>
        <end position="234"/>
    </location>
</feature>
<dbReference type="InterPro" id="IPR051398">
    <property type="entry name" value="Polysacch_Deacetylase"/>
</dbReference>
<evidence type="ECO:0000313" key="4">
    <source>
        <dbReference type="EMBL" id="SVC94043.1"/>
    </source>
</evidence>
<gene>
    <name evidence="4" type="ORF">METZ01_LOCUS346897</name>
</gene>
<feature type="non-terminal residue" evidence="4">
    <location>
        <position position="1"/>
    </location>
</feature>
<reference evidence="4" key="1">
    <citation type="submission" date="2018-05" db="EMBL/GenBank/DDBJ databases">
        <authorList>
            <person name="Lanie J.A."/>
            <person name="Ng W.-L."/>
            <person name="Kazmierczak K.M."/>
            <person name="Andrzejewski T.M."/>
            <person name="Davidsen T.M."/>
            <person name="Wayne K.J."/>
            <person name="Tettelin H."/>
            <person name="Glass J.I."/>
            <person name="Rusch D."/>
            <person name="Podicherti R."/>
            <person name="Tsui H.-C.T."/>
            <person name="Winkler M.E."/>
        </authorList>
    </citation>
    <scope>NUCLEOTIDE SEQUENCE</scope>
</reference>
<protein>
    <recommendedName>
        <fullName evidence="3">NodB homology domain-containing protein</fullName>
    </recommendedName>
</protein>
<dbReference type="AlphaFoldDB" id="A0A382R8J4"/>
<dbReference type="InterPro" id="IPR002509">
    <property type="entry name" value="NODB_dom"/>
</dbReference>
<dbReference type="Gene3D" id="3.20.20.370">
    <property type="entry name" value="Glycoside hydrolase/deacetylase"/>
    <property type="match status" value="1"/>
</dbReference>
<dbReference type="EMBL" id="UINC01119902">
    <property type="protein sequence ID" value="SVC94043.1"/>
    <property type="molecule type" value="Genomic_DNA"/>
</dbReference>
<dbReference type="PANTHER" id="PTHR34216:SF3">
    <property type="entry name" value="POLY-BETA-1,6-N-ACETYL-D-GLUCOSAMINE N-DEACETYLASE"/>
    <property type="match status" value="1"/>
</dbReference>
<dbReference type="PROSITE" id="PS51677">
    <property type="entry name" value="NODB"/>
    <property type="match status" value="1"/>
</dbReference>
<dbReference type="SUPFAM" id="SSF88713">
    <property type="entry name" value="Glycoside hydrolase/deacetylase"/>
    <property type="match status" value="1"/>
</dbReference>
<dbReference type="CDD" id="cd10918">
    <property type="entry name" value="CE4_NodB_like_5s_6s"/>
    <property type="match status" value="1"/>
</dbReference>
<evidence type="ECO:0000256" key="1">
    <source>
        <dbReference type="ARBA" id="ARBA00004613"/>
    </source>
</evidence>
<dbReference type="GO" id="GO:0005975">
    <property type="term" value="P:carbohydrate metabolic process"/>
    <property type="evidence" value="ECO:0007669"/>
    <property type="project" value="InterPro"/>
</dbReference>
<name>A0A382R8J4_9ZZZZ</name>
<sequence length="234" mass="26974">SFHARSFECQLRYLQSTFVCSTPEHLQQAITKKWNYSKPGLVLSFDDGLKNNISVAVPLLEKYGFKAIFFVPPGFIDEPTKTTAAYCRRNMINGTESFTREDLLYLARNHFVGSHSYDHIRLSNELTRAQVRREVVDSKSRLEELTGKSIRYFGWVGGEEWSYGRLAASEIKSSGYDYSFVGNSFPVTESTDPLWIHRTNLEASWSLSMVRFQLCGIPDIWHWPSRRRIRAGLL</sequence>
<evidence type="ECO:0000256" key="2">
    <source>
        <dbReference type="ARBA" id="ARBA00022729"/>
    </source>
</evidence>
<dbReference type="GO" id="GO:0005576">
    <property type="term" value="C:extracellular region"/>
    <property type="evidence" value="ECO:0007669"/>
    <property type="project" value="UniProtKB-SubCell"/>
</dbReference>
<dbReference type="GO" id="GO:0016810">
    <property type="term" value="F:hydrolase activity, acting on carbon-nitrogen (but not peptide) bonds"/>
    <property type="evidence" value="ECO:0007669"/>
    <property type="project" value="InterPro"/>
</dbReference>